<gene>
    <name evidence="5" type="ORF">DEH84_16140</name>
</gene>
<dbReference type="Pfam" id="PF12625">
    <property type="entry name" value="Arabinose_bd"/>
    <property type="match status" value="1"/>
</dbReference>
<dbReference type="SMART" id="SM00342">
    <property type="entry name" value="HTH_ARAC"/>
    <property type="match status" value="1"/>
</dbReference>
<evidence type="ECO:0000259" key="4">
    <source>
        <dbReference type="PROSITE" id="PS01124"/>
    </source>
</evidence>
<dbReference type="InterPro" id="IPR009057">
    <property type="entry name" value="Homeodomain-like_sf"/>
</dbReference>
<dbReference type="InterPro" id="IPR018060">
    <property type="entry name" value="HTH_AraC"/>
</dbReference>
<dbReference type="SUPFAM" id="SSF46689">
    <property type="entry name" value="Homeodomain-like"/>
    <property type="match status" value="1"/>
</dbReference>
<dbReference type="GO" id="GO:0003700">
    <property type="term" value="F:DNA-binding transcription factor activity"/>
    <property type="evidence" value="ECO:0007669"/>
    <property type="project" value="InterPro"/>
</dbReference>
<keyword evidence="3" id="KW-0804">Transcription</keyword>
<dbReference type="OrthoDB" id="6506763at2"/>
<name>A0A2U8FUP3_9BURK</name>
<proteinExistence type="predicted"/>
<dbReference type="PROSITE" id="PS01124">
    <property type="entry name" value="HTH_ARAC_FAMILY_2"/>
    <property type="match status" value="1"/>
</dbReference>
<dbReference type="PANTHER" id="PTHR47894:SF1">
    <property type="entry name" value="HTH-TYPE TRANSCRIPTIONAL REGULATOR VQSM"/>
    <property type="match status" value="1"/>
</dbReference>
<evidence type="ECO:0000313" key="5">
    <source>
        <dbReference type="EMBL" id="AWI54775.1"/>
    </source>
</evidence>
<keyword evidence="6" id="KW-1185">Reference proteome</keyword>
<dbReference type="RefSeq" id="WP_109037792.1">
    <property type="nucleotide sequence ID" value="NZ_CP029210.1"/>
</dbReference>
<protein>
    <submittedName>
        <fullName evidence="5">AraC family transcriptional regulator</fullName>
    </submittedName>
</protein>
<feature type="domain" description="HTH araC/xylS-type" evidence="4">
    <location>
        <begin position="264"/>
        <end position="365"/>
    </location>
</feature>
<dbReference type="Proteomes" id="UP000244892">
    <property type="component" value="Chromosome"/>
</dbReference>
<dbReference type="KEGG" id="aon:DEH84_16140"/>
<dbReference type="AlphaFoldDB" id="A0A2U8FUP3"/>
<evidence type="ECO:0000256" key="3">
    <source>
        <dbReference type="ARBA" id="ARBA00023163"/>
    </source>
</evidence>
<dbReference type="Pfam" id="PF12833">
    <property type="entry name" value="HTH_18"/>
    <property type="match status" value="1"/>
</dbReference>
<dbReference type="Gene3D" id="1.10.10.60">
    <property type="entry name" value="Homeodomain-like"/>
    <property type="match status" value="1"/>
</dbReference>
<keyword evidence="1" id="KW-0805">Transcription regulation</keyword>
<evidence type="ECO:0000256" key="1">
    <source>
        <dbReference type="ARBA" id="ARBA00023015"/>
    </source>
</evidence>
<dbReference type="GO" id="GO:0000976">
    <property type="term" value="F:transcription cis-regulatory region binding"/>
    <property type="evidence" value="ECO:0007669"/>
    <property type="project" value="TreeGrafter"/>
</dbReference>
<evidence type="ECO:0000256" key="2">
    <source>
        <dbReference type="ARBA" id="ARBA00023125"/>
    </source>
</evidence>
<dbReference type="GO" id="GO:0005829">
    <property type="term" value="C:cytosol"/>
    <property type="evidence" value="ECO:0007669"/>
    <property type="project" value="TreeGrafter"/>
</dbReference>
<organism evidence="5 6">
    <name type="scientific">Aquabacterium olei</name>
    <dbReference type="NCBI Taxonomy" id="1296669"/>
    <lineage>
        <taxon>Bacteria</taxon>
        <taxon>Pseudomonadati</taxon>
        <taxon>Pseudomonadota</taxon>
        <taxon>Betaproteobacteria</taxon>
        <taxon>Burkholderiales</taxon>
        <taxon>Aquabacterium</taxon>
    </lineage>
</organism>
<evidence type="ECO:0000313" key="6">
    <source>
        <dbReference type="Proteomes" id="UP000244892"/>
    </source>
</evidence>
<dbReference type="InterPro" id="IPR032687">
    <property type="entry name" value="AraC-type_N"/>
</dbReference>
<dbReference type="EMBL" id="CP029210">
    <property type="protein sequence ID" value="AWI54775.1"/>
    <property type="molecule type" value="Genomic_DNA"/>
</dbReference>
<accession>A0A2U8FUP3</accession>
<reference evidence="5 6" key="1">
    <citation type="submission" date="2018-05" db="EMBL/GenBank/DDBJ databases">
        <title>complete genome sequence of Aquabacterium olei NBRC 110486.</title>
        <authorList>
            <person name="Tang B."/>
            <person name="Chang J."/>
            <person name="Zhang L."/>
            <person name="Yang H."/>
        </authorList>
    </citation>
    <scope>NUCLEOTIDE SEQUENCE [LARGE SCALE GENOMIC DNA]</scope>
    <source>
        <strain evidence="5 6">NBRC 110486</strain>
    </source>
</reference>
<keyword evidence="2" id="KW-0238">DNA-binding</keyword>
<dbReference type="PANTHER" id="PTHR47894">
    <property type="entry name" value="HTH-TYPE TRANSCRIPTIONAL REGULATOR GADX"/>
    <property type="match status" value="1"/>
</dbReference>
<sequence length="376" mass="41055">MLQTCGVPSGEDAGAPGQEASPFFIAFAGDRCLSPSRLATLVGAMQEVGVPIGALLEGTGLSPGAVADPATLTSCAQFMRVSRNALRLSARSDLGLLVGTRLRASSYGMYGYALLCSETVAQMWDLAVRCHPLSGGMLPLHWGREGAHAVWTFPTRAAFPWADVDERLYRFMIDLQLAAHVTIGKDVMGDWFLPEWAECTGPRPPHADALRDRLGCEVRFGAARNALVFPAAWLTRSPQLANPITASHMAQHCMRLMDELRRRAGVTRQVCDELTRTPGRFPDIETVSQRLCMSSRTLRRRLEDEGVTYSELLASVRKSLASDYLLSTRMGSDDIAAALGFSDAESFRHAFKRWTGLTPRAFRERAGGRAAVAQPL</sequence>